<feature type="signal peptide" evidence="17">
    <location>
        <begin position="1"/>
        <end position="19"/>
    </location>
</feature>
<dbReference type="InterPro" id="IPR045860">
    <property type="entry name" value="Snake_toxin-like_sf"/>
</dbReference>
<evidence type="ECO:0000256" key="7">
    <source>
        <dbReference type="ARBA" id="ARBA00022729"/>
    </source>
</evidence>
<dbReference type="Proteomes" id="UP001608902">
    <property type="component" value="Unassembled WGS sequence"/>
</dbReference>
<keyword evidence="7 17" id="KW-0732">Signal</keyword>
<dbReference type="SUPFAM" id="SSF57302">
    <property type="entry name" value="Snake toxin-like"/>
    <property type="match status" value="1"/>
</dbReference>
<dbReference type="Gene3D" id="2.10.60.10">
    <property type="entry name" value="CD59"/>
    <property type="match status" value="1"/>
</dbReference>
<dbReference type="InterPro" id="IPR011009">
    <property type="entry name" value="Kinase-like_dom_sf"/>
</dbReference>
<feature type="domain" description="Protein kinase" evidence="18">
    <location>
        <begin position="256"/>
        <end position="544"/>
    </location>
</feature>
<dbReference type="PROSITE" id="PS00107">
    <property type="entry name" value="PROTEIN_KINASE_ATP"/>
    <property type="match status" value="1"/>
</dbReference>
<keyword evidence="16" id="KW-0464">Manganese</keyword>
<evidence type="ECO:0000256" key="17">
    <source>
        <dbReference type="SAM" id="SignalP"/>
    </source>
</evidence>
<dbReference type="InterPro" id="IPR017441">
    <property type="entry name" value="Protein_kinase_ATP_BS"/>
</dbReference>
<keyword evidence="6 16" id="KW-0479">Metal-binding</keyword>
<dbReference type="InterPro" id="IPR000472">
    <property type="entry name" value="Activin_recp"/>
</dbReference>
<dbReference type="InterPro" id="IPR000719">
    <property type="entry name" value="Prot_kinase_dom"/>
</dbReference>
<dbReference type="PRINTS" id="PR00653">
    <property type="entry name" value="ACTIVIN2R"/>
</dbReference>
<keyword evidence="13 16" id="KW-0472">Membrane</keyword>
<sequence>MSRIFIVFLIAALPVLNKAANDTDPGLFILEYLKKYESSVYVDGPVSLEEDLICNCTRHGCDTEIVNMLGEQHRGLCRSRGGMCFKQTMRLNDGEIATVLGCFSKDASPDMFCSSRQLLPQYRVLSCCNDQSFCNVNLNTTLSPLIEQLREGLPVQVLLLVGTVVASVFCFFGMVIGFTWMRNKRGKKSFLPLLLRRHPPIVLNGQGTTDMLLAATPPSKDSGYIHGLLGNLDNSCTSGSGSGLPLLVQRTIARQIELRTEIGQGRFGEVWLGVWKGEPVAVKIFSSRDTSSWSREVEVYQTNMLRHPNVLRFIASDNKDTGMSTQLWLITEYHVNGSLFDYLSDNTVSAQTMYQMIRSVANGLAFLHSEIPGEPFKPAIAHRDLKSKNVLVKSDLTCVIADLGLAVSYTNGKLSLPDNNKCGTIRYLSPECLDNSFAIYHFDAYKMSDIYAFGLIIWEIARRCAVGGAESFEQAYFEFVPRDPSIQDMRRCVCEEKHRPTISSRFLSTEAMYEVSRIMRECWSESPSARLTAMNVRIFADRFADSAGWNIRKY</sequence>
<evidence type="ECO:0000256" key="16">
    <source>
        <dbReference type="RuleBase" id="RU361271"/>
    </source>
</evidence>
<evidence type="ECO:0000256" key="1">
    <source>
        <dbReference type="ARBA" id="ARBA00004479"/>
    </source>
</evidence>
<gene>
    <name evidence="20" type="ORF">AB6A40_005943</name>
</gene>
<keyword evidence="21" id="KW-1185">Reference proteome</keyword>
<feature type="chain" id="PRO_5044857025" description="Serine/threonine-protein kinase receptor" evidence="17">
    <location>
        <begin position="20"/>
        <end position="554"/>
    </location>
</feature>
<dbReference type="InterPro" id="IPR008271">
    <property type="entry name" value="Ser/Thr_kinase_AS"/>
</dbReference>
<dbReference type="GO" id="GO:0004675">
    <property type="term" value="F:transmembrane receptor protein serine/threonine kinase activity"/>
    <property type="evidence" value="ECO:0007669"/>
    <property type="project" value="UniProtKB-EC"/>
</dbReference>
<dbReference type="Gene3D" id="3.30.200.20">
    <property type="entry name" value="Phosphorylase Kinase, domain 1"/>
    <property type="match status" value="1"/>
</dbReference>
<name>A0ABD6EPK4_9BILA</name>
<evidence type="ECO:0000256" key="10">
    <source>
        <dbReference type="ARBA" id="ARBA00022840"/>
    </source>
</evidence>
<evidence type="ECO:0000256" key="2">
    <source>
        <dbReference type="ARBA" id="ARBA00009605"/>
    </source>
</evidence>
<dbReference type="PROSITE" id="PS51256">
    <property type="entry name" value="GS"/>
    <property type="match status" value="1"/>
</dbReference>
<comment type="similarity">
    <text evidence="2 16">Belongs to the protein kinase superfamily. TKL Ser/Thr protein kinase family. TGFB receptor subfamily.</text>
</comment>
<evidence type="ECO:0000256" key="3">
    <source>
        <dbReference type="ARBA" id="ARBA00022527"/>
    </source>
</evidence>
<dbReference type="PANTHER" id="PTHR23255">
    <property type="entry name" value="TRANSFORMING GROWTH FACTOR-BETA RECEPTOR TYPE I AND II"/>
    <property type="match status" value="1"/>
</dbReference>
<keyword evidence="14 16" id="KW-0675">Receptor</keyword>
<keyword evidence="11 16" id="KW-0460">Magnesium</keyword>
<evidence type="ECO:0000256" key="11">
    <source>
        <dbReference type="ARBA" id="ARBA00022842"/>
    </source>
</evidence>
<dbReference type="SUPFAM" id="SSF56112">
    <property type="entry name" value="Protein kinase-like (PK-like)"/>
    <property type="match status" value="1"/>
</dbReference>
<evidence type="ECO:0000259" key="18">
    <source>
        <dbReference type="PROSITE" id="PS50011"/>
    </source>
</evidence>
<evidence type="ECO:0000256" key="9">
    <source>
        <dbReference type="ARBA" id="ARBA00022777"/>
    </source>
</evidence>
<keyword evidence="8 15" id="KW-0547">Nucleotide-binding</keyword>
<protein>
    <recommendedName>
        <fullName evidence="16">Serine/threonine-protein kinase receptor</fullName>
        <ecNumber evidence="16">2.7.11.30</ecNumber>
    </recommendedName>
</protein>
<accession>A0ABD6EPK4</accession>
<dbReference type="Pfam" id="PF07714">
    <property type="entry name" value="PK_Tyr_Ser-Thr"/>
    <property type="match status" value="1"/>
</dbReference>
<dbReference type="Gene3D" id="1.10.510.10">
    <property type="entry name" value="Transferase(Phosphotransferase) domain 1"/>
    <property type="match status" value="1"/>
</dbReference>
<evidence type="ECO:0000259" key="19">
    <source>
        <dbReference type="PROSITE" id="PS51256"/>
    </source>
</evidence>
<comment type="catalytic activity">
    <reaction evidence="16">
        <text>L-threonyl-[receptor-protein] + ATP = O-phospho-L-threonyl-[receptor-protein] + ADP + H(+)</text>
        <dbReference type="Rhea" id="RHEA:44880"/>
        <dbReference type="Rhea" id="RHEA-COMP:11024"/>
        <dbReference type="Rhea" id="RHEA-COMP:11025"/>
        <dbReference type="ChEBI" id="CHEBI:15378"/>
        <dbReference type="ChEBI" id="CHEBI:30013"/>
        <dbReference type="ChEBI" id="CHEBI:30616"/>
        <dbReference type="ChEBI" id="CHEBI:61977"/>
        <dbReference type="ChEBI" id="CHEBI:456216"/>
        <dbReference type="EC" id="2.7.11.30"/>
    </reaction>
</comment>
<keyword evidence="9 16" id="KW-0418">Kinase</keyword>
<dbReference type="SMART" id="SM00467">
    <property type="entry name" value="GS"/>
    <property type="match status" value="1"/>
</dbReference>
<keyword evidence="4 16" id="KW-0808">Transferase</keyword>
<dbReference type="InterPro" id="IPR003605">
    <property type="entry name" value="GS_dom"/>
</dbReference>
<dbReference type="PROSITE" id="PS50011">
    <property type="entry name" value="PROTEIN_KINASE_DOM"/>
    <property type="match status" value="1"/>
</dbReference>
<reference evidence="20 21" key="1">
    <citation type="submission" date="2024-08" db="EMBL/GenBank/DDBJ databases">
        <title>Gnathostoma spinigerum genome.</title>
        <authorList>
            <person name="Gonzalez-Bertolin B."/>
            <person name="Monzon S."/>
            <person name="Zaballos A."/>
            <person name="Jimenez P."/>
            <person name="Dekumyoy P."/>
            <person name="Varona S."/>
            <person name="Cuesta I."/>
            <person name="Sumanam S."/>
            <person name="Adisakwattana P."/>
            <person name="Gasser R.B."/>
            <person name="Hernandez-Gonzalez A."/>
            <person name="Young N.D."/>
            <person name="Perteguer M.J."/>
        </authorList>
    </citation>
    <scope>NUCLEOTIDE SEQUENCE [LARGE SCALE GENOMIC DNA]</scope>
    <source>
        <strain evidence="20">AL3</strain>
        <tissue evidence="20">Liver</tissue>
    </source>
</reference>
<dbReference type="GO" id="GO:0016020">
    <property type="term" value="C:membrane"/>
    <property type="evidence" value="ECO:0007669"/>
    <property type="project" value="UniProtKB-SubCell"/>
</dbReference>
<organism evidence="20 21">
    <name type="scientific">Gnathostoma spinigerum</name>
    <dbReference type="NCBI Taxonomy" id="75299"/>
    <lineage>
        <taxon>Eukaryota</taxon>
        <taxon>Metazoa</taxon>
        <taxon>Ecdysozoa</taxon>
        <taxon>Nematoda</taxon>
        <taxon>Chromadorea</taxon>
        <taxon>Rhabditida</taxon>
        <taxon>Spirurina</taxon>
        <taxon>Gnathostomatomorpha</taxon>
        <taxon>Gnathostomatoidea</taxon>
        <taxon>Gnathostomatidae</taxon>
        <taxon>Gnathostoma</taxon>
    </lineage>
</organism>
<dbReference type="EC" id="2.7.11.30" evidence="16"/>
<evidence type="ECO:0000313" key="21">
    <source>
        <dbReference type="Proteomes" id="UP001608902"/>
    </source>
</evidence>
<evidence type="ECO:0000256" key="14">
    <source>
        <dbReference type="ARBA" id="ARBA00023170"/>
    </source>
</evidence>
<evidence type="ECO:0000256" key="8">
    <source>
        <dbReference type="ARBA" id="ARBA00022741"/>
    </source>
</evidence>
<evidence type="ECO:0000256" key="12">
    <source>
        <dbReference type="ARBA" id="ARBA00022989"/>
    </source>
</evidence>
<comment type="caution">
    <text evidence="20">The sequence shown here is derived from an EMBL/GenBank/DDBJ whole genome shotgun (WGS) entry which is preliminary data.</text>
</comment>
<evidence type="ECO:0000256" key="5">
    <source>
        <dbReference type="ARBA" id="ARBA00022692"/>
    </source>
</evidence>
<dbReference type="Pfam" id="PF08515">
    <property type="entry name" value="TGF_beta_GS"/>
    <property type="match status" value="1"/>
</dbReference>
<evidence type="ECO:0000256" key="6">
    <source>
        <dbReference type="ARBA" id="ARBA00022723"/>
    </source>
</evidence>
<feature type="binding site" evidence="15">
    <location>
        <position position="283"/>
    </location>
    <ligand>
        <name>ATP</name>
        <dbReference type="ChEBI" id="CHEBI:30616"/>
    </ligand>
</feature>
<dbReference type="SMART" id="SM00220">
    <property type="entry name" value="S_TKc"/>
    <property type="match status" value="1"/>
</dbReference>
<dbReference type="PROSITE" id="PS00108">
    <property type="entry name" value="PROTEIN_KINASE_ST"/>
    <property type="match status" value="1"/>
</dbReference>
<proteinExistence type="inferred from homology"/>
<keyword evidence="3 16" id="KW-0723">Serine/threonine-protein kinase</keyword>
<evidence type="ECO:0000256" key="15">
    <source>
        <dbReference type="PROSITE-ProRule" id="PRU10141"/>
    </source>
</evidence>
<dbReference type="PANTHER" id="PTHR23255:SF71">
    <property type="entry name" value="RECEPTOR PROTEIN SERINE_THREONINE KINASE"/>
    <property type="match status" value="1"/>
</dbReference>
<comment type="subcellular location">
    <subcellularLocation>
        <location evidence="1 16">Membrane</location>
        <topology evidence="1 16">Single-pass type I membrane protein</topology>
    </subcellularLocation>
</comment>
<dbReference type="AlphaFoldDB" id="A0ABD6EPK4"/>
<feature type="domain" description="GS" evidence="19">
    <location>
        <begin position="223"/>
        <end position="255"/>
    </location>
</feature>
<evidence type="ECO:0000256" key="4">
    <source>
        <dbReference type="ARBA" id="ARBA00022679"/>
    </source>
</evidence>
<dbReference type="Pfam" id="PF01064">
    <property type="entry name" value="Activin_recp"/>
    <property type="match status" value="1"/>
</dbReference>
<comment type="cofactor">
    <cofactor evidence="16">
        <name>Mg(2+)</name>
        <dbReference type="ChEBI" id="CHEBI:18420"/>
    </cofactor>
    <cofactor evidence="16">
        <name>Mn(2+)</name>
        <dbReference type="ChEBI" id="CHEBI:29035"/>
    </cofactor>
</comment>
<dbReference type="GO" id="GO:0046872">
    <property type="term" value="F:metal ion binding"/>
    <property type="evidence" value="ECO:0007669"/>
    <property type="project" value="UniProtKB-KW"/>
</dbReference>
<keyword evidence="10 15" id="KW-0067">ATP-binding</keyword>
<keyword evidence="12 16" id="KW-1133">Transmembrane helix</keyword>
<dbReference type="InterPro" id="IPR001245">
    <property type="entry name" value="Ser-Thr/Tyr_kinase_cat_dom"/>
</dbReference>
<keyword evidence="5 16" id="KW-0812">Transmembrane</keyword>
<evidence type="ECO:0000313" key="20">
    <source>
        <dbReference type="EMBL" id="MFH4979234.1"/>
    </source>
</evidence>
<dbReference type="InterPro" id="IPR000333">
    <property type="entry name" value="TGFB_receptor"/>
</dbReference>
<dbReference type="GO" id="GO:0005524">
    <property type="term" value="F:ATP binding"/>
    <property type="evidence" value="ECO:0007669"/>
    <property type="project" value="UniProtKB-UniRule"/>
</dbReference>
<dbReference type="EMBL" id="JBGFUD010003976">
    <property type="protein sequence ID" value="MFH4979234.1"/>
    <property type="molecule type" value="Genomic_DNA"/>
</dbReference>
<dbReference type="FunFam" id="1.10.510.10:FF:000304">
    <property type="entry name" value="Receptor protein serine/threonine kinase"/>
    <property type="match status" value="1"/>
</dbReference>
<dbReference type="GO" id="GO:0006950">
    <property type="term" value="P:response to stress"/>
    <property type="evidence" value="ECO:0007669"/>
    <property type="project" value="UniProtKB-ARBA"/>
</dbReference>
<feature type="transmembrane region" description="Helical" evidence="16">
    <location>
        <begin position="157"/>
        <end position="181"/>
    </location>
</feature>
<evidence type="ECO:0000256" key="13">
    <source>
        <dbReference type="ARBA" id="ARBA00023136"/>
    </source>
</evidence>